<proteinExistence type="predicted"/>
<gene>
    <name evidence="1" type="ORF">V6N11_006741</name>
</gene>
<sequence>MLGNPWLSFRVEPARRGAPSASRSKVIGYLRKARPEPHVQVPQHVAFSVITSSDLRELEETYHRVGMPPPA</sequence>
<name>A0ABR2RRV2_9ROSI</name>
<reference evidence="1 2" key="1">
    <citation type="journal article" date="2024" name="G3 (Bethesda)">
        <title>Genome assembly of Hibiscus sabdariffa L. provides insights into metabolisms of medicinal natural products.</title>
        <authorList>
            <person name="Kim T."/>
        </authorList>
    </citation>
    <scope>NUCLEOTIDE SEQUENCE [LARGE SCALE GENOMIC DNA]</scope>
    <source>
        <strain evidence="1">TK-2024</strain>
        <tissue evidence="1">Old leaves</tissue>
    </source>
</reference>
<organism evidence="1 2">
    <name type="scientific">Hibiscus sabdariffa</name>
    <name type="common">roselle</name>
    <dbReference type="NCBI Taxonomy" id="183260"/>
    <lineage>
        <taxon>Eukaryota</taxon>
        <taxon>Viridiplantae</taxon>
        <taxon>Streptophyta</taxon>
        <taxon>Embryophyta</taxon>
        <taxon>Tracheophyta</taxon>
        <taxon>Spermatophyta</taxon>
        <taxon>Magnoliopsida</taxon>
        <taxon>eudicotyledons</taxon>
        <taxon>Gunneridae</taxon>
        <taxon>Pentapetalae</taxon>
        <taxon>rosids</taxon>
        <taxon>malvids</taxon>
        <taxon>Malvales</taxon>
        <taxon>Malvaceae</taxon>
        <taxon>Malvoideae</taxon>
        <taxon>Hibiscus</taxon>
    </lineage>
</organism>
<protein>
    <submittedName>
        <fullName evidence="1">Uncharacterized protein</fullName>
    </submittedName>
</protein>
<keyword evidence="2" id="KW-1185">Reference proteome</keyword>
<accession>A0ABR2RRV2</accession>
<dbReference type="Proteomes" id="UP001396334">
    <property type="component" value="Unassembled WGS sequence"/>
</dbReference>
<evidence type="ECO:0000313" key="2">
    <source>
        <dbReference type="Proteomes" id="UP001396334"/>
    </source>
</evidence>
<dbReference type="EMBL" id="JBBPBN010000021">
    <property type="protein sequence ID" value="KAK9015643.1"/>
    <property type="molecule type" value="Genomic_DNA"/>
</dbReference>
<comment type="caution">
    <text evidence="1">The sequence shown here is derived from an EMBL/GenBank/DDBJ whole genome shotgun (WGS) entry which is preliminary data.</text>
</comment>
<evidence type="ECO:0000313" key="1">
    <source>
        <dbReference type="EMBL" id="KAK9015643.1"/>
    </source>
</evidence>